<dbReference type="CDD" id="cd03391">
    <property type="entry name" value="PAP2_containing_2_like"/>
    <property type="match status" value="1"/>
</dbReference>
<evidence type="ECO:0000256" key="1">
    <source>
        <dbReference type="SAM" id="Phobius"/>
    </source>
</evidence>
<reference evidence="3 4" key="1">
    <citation type="submission" date="2015-12" db="EMBL/GenBank/DDBJ databases">
        <title>The genome of Folsomia candida.</title>
        <authorList>
            <person name="Faddeeva A."/>
            <person name="Derks M.F."/>
            <person name="Anvar Y."/>
            <person name="Smit S."/>
            <person name="Van Straalen N."/>
            <person name="Roelofs D."/>
        </authorList>
    </citation>
    <scope>NUCLEOTIDE SEQUENCE [LARGE SCALE GENOMIC DNA]</scope>
    <source>
        <strain evidence="3 4">VU population</strain>
        <tissue evidence="3">Whole body</tissue>
    </source>
</reference>
<dbReference type="SUPFAM" id="SSF48317">
    <property type="entry name" value="Acid phosphatase/Vanadium-dependent haloperoxidase"/>
    <property type="match status" value="1"/>
</dbReference>
<protein>
    <submittedName>
        <fullName evidence="3">Presqualene diphosphate phosphatase</fullName>
    </submittedName>
</protein>
<dbReference type="SMART" id="SM00014">
    <property type="entry name" value="acidPPc"/>
    <property type="match status" value="1"/>
</dbReference>
<sequence>MTSFSSGGTSSSSDRVPPALKKVLNLDISLTKKFVSGVERAFPVVASPAGRTYMKALEISCHGLPWFALTLISIYLLRSIDSREVEINLLFGLIYDVMLVGFVKALTRRNRPSSNVNDDMFMTRGVDKFSFPSGHASRAVWVALFFTQWAIPEMSIIFRVLLLGWAGAVTVSRVLLRRHHLLDVAAGVGLGFAEFLLSGILWVGPEACKWLGDWIASSEDEYNG</sequence>
<feature type="domain" description="Phosphatidic acid phosphatase type 2/haloperoxidase" evidence="2">
    <location>
        <begin position="87"/>
        <end position="199"/>
    </location>
</feature>
<dbReference type="GO" id="GO:0042392">
    <property type="term" value="F:sphingosine-1-phosphate phosphatase activity"/>
    <property type="evidence" value="ECO:0007669"/>
    <property type="project" value="TreeGrafter"/>
</dbReference>
<evidence type="ECO:0000313" key="3">
    <source>
        <dbReference type="EMBL" id="OXA50324.1"/>
    </source>
</evidence>
<dbReference type="AlphaFoldDB" id="A0A226DZU8"/>
<dbReference type="InterPro" id="IPR000326">
    <property type="entry name" value="PAP2/HPO"/>
</dbReference>
<proteinExistence type="predicted"/>
<name>A0A226DZU8_FOLCA</name>
<keyword evidence="4" id="KW-1185">Reference proteome</keyword>
<accession>A0A226DZU8</accession>
<dbReference type="PANTHER" id="PTHR14969:SF13">
    <property type="entry name" value="AT30094P"/>
    <property type="match status" value="1"/>
</dbReference>
<keyword evidence="1" id="KW-0812">Transmembrane</keyword>
<dbReference type="InterPro" id="IPR036938">
    <property type="entry name" value="PAP2/HPO_sf"/>
</dbReference>
<comment type="caution">
    <text evidence="3">The sequence shown here is derived from an EMBL/GenBank/DDBJ whole genome shotgun (WGS) entry which is preliminary data.</text>
</comment>
<feature type="transmembrane region" description="Helical" evidence="1">
    <location>
        <begin position="59"/>
        <end position="77"/>
    </location>
</feature>
<dbReference type="EMBL" id="LNIX01000009">
    <property type="protein sequence ID" value="OXA50324.1"/>
    <property type="molecule type" value="Genomic_DNA"/>
</dbReference>
<feature type="transmembrane region" description="Helical" evidence="1">
    <location>
        <begin position="181"/>
        <end position="204"/>
    </location>
</feature>
<dbReference type="Pfam" id="PF01569">
    <property type="entry name" value="PAP2"/>
    <property type="match status" value="1"/>
</dbReference>
<dbReference type="OMA" id="FVSFMLN"/>
<dbReference type="Proteomes" id="UP000198287">
    <property type="component" value="Unassembled WGS sequence"/>
</dbReference>
<dbReference type="Gene3D" id="1.20.144.10">
    <property type="entry name" value="Phosphatidic acid phosphatase type 2/haloperoxidase"/>
    <property type="match status" value="1"/>
</dbReference>
<feature type="transmembrane region" description="Helical" evidence="1">
    <location>
        <begin position="89"/>
        <end position="107"/>
    </location>
</feature>
<keyword evidence="1" id="KW-1133">Transmembrane helix</keyword>
<keyword evidence="1" id="KW-0472">Membrane</keyword>
<organism evidence="3 4">
    <name type="scientific">Folsomia candida</name>
    <name type="common">Springtail</name>
    <dbReference type="NCBI Taxonomy" id="158441"/>
    <lineage>
        <taxon>Eukaryota</taxon>
        <taxon>Metazoa</taxon>
        <taxon>Ecdysozoa</taxon>
        <taxon>Arthropoda</taxon>
        <taxon>Hexapoda</taxon>
        <taxon>Collembola</taxon>
        <taxon>Entomobryomorpha</taxon>
        <taxon>Isotomoidea</taxon>
        <taxon>Isotomidae</taxon>
        <taxon>Proisotominae</taxon>
        <taxon>Folsomia</taxon>
    </lineage>
</organism>
<dbReference type="PANTHER" id="PTHR14969">
    <property type="entry name" value="SPHINGOSINE-1-PHOSPHATE PHOSPHOHYDROLASE"/>
    <property type="match status" value="1"/>
</dbReference>
<gene>
    <name evidence="3" type="ORF">Fcan01_15155</name>
</gene>
<evidence type="ECO:0000313" key="4">
    <source>
        <dbReference type="Proteomes" id="UP000198287"/>
    </source>
</evidence>
<dbReference type="OrthoDB" id="10266771at2759"/>
<feature type="transmembrane region" description="Helical" evidence="1">
    <location>
        <begin position="156"/>
        <end position="176"/>
    </location>
</feature>
<evidence type="ECO:0000259" key="2">
    <source>
        <dbReference type="SMART" id="SM00014"/>
    </source>
</evidence>